<dbReference type="PANTHER" id="PTHR31331:SF1">
    <property type="entry name" value="CYSTEINE RICH SECRETORY PROTEIN LCCL DOMAIN CONTAINING 2"/>
    <property type="match status" value="1"/>
</dbReference>
<name>A0A5E8B6C5_9ASCO</name>
<dbReference type="RefSeq" id="XP_031852071.1">
    <property type="nucleotide sequence ID" value="XM_031996180.1"/>
</dbReference>
<evidence type="ECO:0000256" key="1">
    <source>
        <dbReference type="SAM" id="MobiDB-lite"/>
    </source>
</evidence>
<evidence type="ECO:0000313" key="4">
    <source>
        <dbReference type="EMBL" id="VVT46930.1"/>
    </source>
</evidence>
<keyword evidence="5" id="KW-1185">Reference proteome</keyword>
<dbReference type="Proteomes" id="UP000398389">
    <property type="component" value="Unassembled WGS sequence"/>
</dbReference>
<feature type="transmembrane region" description="Helical" evidence="2">
    <location>
        <begin position="460"/>
        <end position="482"/>
    </location>
</feature>
<keyword evidence="2" id="KW-0812">Transmembrane</keyword>
<evidence type="ECO:0000256" key="2">
    <source>
        <dbReference type="SAM" id="Phobius"/>
    </source>
</evidence>
<dbReference type="Gene3D" id="2.170.130.20">
    <property type="entry name" value="LCCL-like domain"/>
    <property type="match status" value="1"/>
</dbReference>
<organism evidence="4 5">
    <name type="scientific">Magnusiomyces paraingens</name>
    <dbReference type="NCBI Taxonomy" id="2606893"/>
    <lineage>
        <taxon>Eukaryota</taxon>
        <taxon>Fungi</taxon>
        <taxon>Dikarya</taxon>
        <taxon>Ascomycota</taxon>
        <taxon>Saccharomycotina</taxon>
        <taxon>Dipodascomycetes</taxon>
        <taxon>Dipodascales</taxon>
        <taxon>Dipodascaceae</taxon>
        <taxon>Magnusiomyces</taxon>
    </lineage>
</organism>
<feature type="transmembrane region" description="Helical" evidence="2">
    <location>
        <begin position="514"/>
        <end position="537"/>
    </location>
</feature>
<feature type="region of interest" description="Disordered" evidence="1">
    <location>
        <begin position="1"/>
        <end position="24"/>
    </location>
</feature>
<reference evidence="4 5" key="1">
    <citation type="submission" date="2019-09" db="EMBL/GenBank/DDBJ databases">
        <authorList>
            <person name="Brejova B."/>
        </authorList>
    </citation>
    <scope>NUCLEOTIDE SEQUENCE [LARGE SCALE GENOMIC DNA]</scope>
</reference>
<sequence length="692" mass="76494">MYEPTQESHSLIRDSSYGEDPAGNVAEEPLETHLYDRTIENRSHSFEIEDDHDSSLDPYVDSPIYQGSFLGSTSPASDPNIFPPPLPSMPSFHGGFFSRILARISQGMDGPAKLQEPHVTPVFRKFQYFPNELETRWPGPIKKAAVATFLGLWTLLFYMIAQHSVLEIPRVDGSSVDILTCGTTYDIWLGKNERCGLNATRCNAMEPGIKDMVFKCPAGCSEDSHTWSYTPVGDYESIYRPYVIGGGNNLYRPDSYVCASLIHHGYMSNSVGRCGRITFQGPQDTFEGSKGKSGIESLTFSSWFPQSFSVDDSFAQNYSSSGCRDLRFLIIWMNISLSVVFAYFTTNGLIFFWVMMVLGFWTVALGSNPPWTYDSVMTSEEAISELVSASFRRFLPFMLGAYVVWRASGRGLLLGLKEHLSKAIFWVTGFWVAVLENYTFNNLPINRLIISDIKQQKGGFLALIIIVGIILSAAIGQAYIIWRLGKFKKYISIYLLMILGLVVLATIPNQTLRLHHYILGLVLLPGVGFKTTPGLLYQGLLSGLYVSGIARWDFDSIVQTVLQLNRGDALNIGGLPELLAPVIGNLSSVASNVTLEWSDLGQTAIEAGVLGHHGWNGFSLIINDIEYYRGAATSFDLARWIAEVGAQSAARLYVRLAFANTLPNVDFTGDYTKAAVLDLVTGSWTPPAPGPA</sequence>
<keyword evidence="2" id="KW-1133">Transmembrane helix</keyword>
<feature type="transmembrane region" description="Helical" evidence="2">
    <location>
        <begin position="423"/>
        <end position="440"/>
    </location>
</feature>
<protein>
    <recommendedName>
        <fullName evidence="3">LCCL domain-containing protein</fullName>
    </recommendedName>
</protein>
<feature type="domain" description="LCCL" evidence="3">
    <location>
        <begin position="204"/>
        <end position="303"/>
    </location>
</feature>
<keyword evidence="2" id="KW-0472">Membrane</keyword>
<feature type="transmembrane region" description="Helical" evidence="2">
    <location>
        <begin position="349"/>
        <end position="367"/>
    </location>
</feature>
<evidence type="ECO:0000313" key="5">
    <source>
        <dbReference type="Proteomes" id="UP000398389"/>
    </source>
</evidence>
<dbReference type="EMBL" id="CABVLU010000001">
    <property type="protein sequence ID" value="VVT46930.1"/>
    <property type="molecule type" value="Genomic_DNA"/>
</dbReference>
<dbReference type="SUPFAM" id="SSF69848">
    <property type="entry name" value="LCCL domain"/>
    <property type="match status" value="1"/>
</dbReference>
<feature type="transmembrane region" description="Helical" evidence="2">
    <location>
        <begin position="491"/>
        <end position="508"/>
    </location>
</feature>
<dbReference type="OrthoDB" id="441660at2759"/>
<dbReference type="GeneID" id="43580280"/>
<dbReference type="AlphaFoldDB" id="A0A5E8B6C5"/>
<proteinExistence type="predicted"/>
<dbReference type="InterPro" id="IPR036609">
    <property type="entry name" value="LCCL_sf"/>
</dbReference>
<dbReference type="InterPro" id="IPR004043">
    <property type="entry name" value="LCCL"/>
</dbReference>
<feature type="transmembrane region" description="Helical" evidence="2">
    <location>
        <begin position="144"/>
        <end position="161"/>
    </location>
</feature>
<accession>A0A5E8B6C5</accession>
<dbReference type="PANTHER" id="PTHR31331">
    <property type="entry name" value="LCCL DOMAIN PROTEIN (AFU_ORTHOLOGUE AFUA_5G08630)"/>
    <property type="match status" value="1"/>
</dbReference>
<evidence type="ECO:0000259" key="3">
    <source>
        <dbReference type="Pfam" id="PF03815"/>
    </source>
</evidence>
<gene>
    <name evidence="4" type="ORF">SAPINGB_P001458</name>
</gene>
<dbReference type="InterPro" id="IPR051957">
    <property type="entry name" value="CRISP-LCCL_domain"/>
</dbReference>
<dbReference type="Pfam" id="PF03815">
    <property type="entry name" value="LCCL"/>
    <property type="match status" value="1"/>
</dbReference>